<organism evidence="1 2">
    <name type="scientific">Ruminococcus bromii</name>
    <dbReference type="NCBI Taxonomy" id="40518"/>
    <lineage>
        <taxon>Bacteria</taxon>
        <taxon>Bacillati</taxon>
        <taxon>Bacillota</taxon>
        <taxon>Clostridia</taxon>
        <taxon>Eubacteriales</taxon>
        <taxon>Oscillospiraceae</taxon>
        <taxon>Ruminococcus</taxon>
    </lineage>
</organism>
<dbReference type="EMBL" id="NNSR01000073">
    <property type="protein sequence ID" value="PKD26867.1"/>
    <property type="molecule type" value="Genomic_DNA"/>
</dbReference>
<dbReference type="InterPro" id="IPR013321">
    <property type="entry name" value="Arc_rbn_hlx_hlx"/>
</dbReference>
<dbReference type="AlphaFoldDB" id="A0A2N0UIP7"/>
<dbReference type="Proteomes" id="UP000233425">
    <property type="component" value="Unassembled WGS sequence"/>
</dbReference>
<dbReference type="GeneID" id="93768465"/>
<comment type="caution">
    <text evidence="1">The sequence shown here is derived from an EMBL/GenBank/DDBJ whole genome shotgun (WGS) entry which is preliminary data.</text>
</comment>
<gene>
    <name evidence="1" type="ORF">RBATCC27255_01732</name>
</gene>
<name>A0A2N0UIP7_9FIRM</name>
<protein>
    <submittedName>
        <fullName evidence="1">Uncharacterized protein</fullName>
    </submittedName>
</protein>
<dbReference type="RefSeq" id="WP_015523097.1">
    <property type="nucleotide sequence ID" value="NZ_CABMMZ010000073.1"/>
</dbReference>
<evidence type="ECO:0000313" key="2">
    <source>
        <dbReference type="Proteomes" id="UP000233425"/>
    </source>
</evidence>
<sequence length="65" mass="7327">MAENKNSRARIEANNRYNAKAYDRINVAVPKGRKDIIKAHAEKNGESVNGFVNRAINETIQRDGE</sequence>
<dbReference type="InterPro" id="IPR010985">
    <property type="entry name" value="Ribbon_hlx_hlx"/>
</dbReference>
<reference evidence="1" key="1">
    <citation type="journal article" date="2018" name="Environ. Microbiol.">
        <title>Sporulation capability and amylosome conservation among diverse human colonic and rumen isolates of the keystone starch-degrader Ruminococcus bromii.</title>
        <authorList>
            <person name="Mukhopadhya I."/>
            <person name="Morais S."/>
            <person name="Laverde-Gomez J."/>
            <person name="Sheridan P.O."/>
            <person name="Walker A.W."/>
            <person name="Kelly W."/>
            <person name="Klieve A.V."/>
            <person name="Ouwerkerk D."/>
            <person name="Duncan S.H."/>
            <person name="Louis P."/>
            <person name="Koropatkin N."/>
            <person name="Cockburn D."/>
            <person name="Kibler R."/>
            <person name="Cooper P.J."/>
            <person name="Sandoval C."/>
            <person name="Crost E."/>
            <person name="Juge N."/>
            <person name="Bayer E.A."/>
            <person name="Flint H.J."/>
        </authorList>
    </citation>
    <scope>NUCLEOTIDE SEQUENCE [LARGE SCALE GENOMIC DNA]</scope>
    <source>
        <strain evidence="1">ATCC 27255</strain>
    </source>
</reference>
<dbReference type="SUPFAM" id="SSF47598">
    <property type="entry name" value="Ribbon-helix-helix"/>
    <property type="match status" value="1"/>
</dbReference>
<dbReference type="Gene3D" id="1.10.1220.10">
    <property type="entry name" value="Met repressor-like"/>
    <property type="match status" value="1"/>
</dbReference>
<dbReference type="GO" id="GO:0006355">
    <property type="term" value="P:regulation of DNA-templated transcription"/>
    <property type="evidence" value="ECO:0007669"/>
    <property type="project" value="InterPro"/>
</dbReference>
<accession>A0A2N0UIP7</accession>
<keyword evidence="2" id="KW-1185">Reference proteome</keyword>
<evidence type="ECO:0000313" key="1">
    <source>
        <dbReference type="EMBL" id="PKD26867.1"/>
    </source>
</evidence>
<proteinExistence type="predicted"/>